<dbReference type="HAMAP" id="MF_00659">
    <property type="entry name" value="UPF0250"/>
    <property type="match status" value="1"/>
</dbReference>
<name>A0A3B0WYF3_9ZZZZ</name>
<dbReference type="InterPro" id="IPR027471">
    <property type="entry name" value="YbeD-like_sf"/>
</dbReference>
<evidence type="ECO:0008006" key="3">
    <source>
        <dbReference type="Google" id="ProtNLM"/>
    </source>
</evidence>
<gene>
    <name evidence="2" type="ORF">MNBD_GAMMA05-2244</name>
</gene>
<proteinExistence type="inferred from homology"/>
<dbReference type="EMBL" id="UOFE01000049">
    <property type="protein sequence ID" value="VAW55697.1"/>
    <property type="molecule type" value="Genomic_DNA"/>
</dbReference>
<evidence type="ECO:0000313" key="2">
    <source>
        <dbReference type="EMBL" id="VAW55697.1"/>
    </source>
</evidence>
<dbReference type="Gene3D" id="3.30.70.260">
    <property type="match status" value="1"/>
</dbReference>
<evidence type="ECO:0000256" key="1">
    <source>
        <dbReference type="ARBA" id="ARBA00008460"/>
    </source>
</evidence>
<accession>A0A3B0WYF3</accession>
<reference evidence="2" key="1">
    <citation type="submission" date="2018-06" db="EMBL/GenBank/DDBJ databases">
        <authorList>
            <person name="Zhirakovskaya E."/>
        </authorList>
    </citation>
    <scope>NUCLEOTIDE SEQUENCE</scope>
</reference>
<dbReference type="Pfam" id="PF04359">
    <property type="entry name" value="DUF493"/>
    <property type="match status" value="1"/>
</dbReference>
<comment type="similarity">
    <text evidence="1">Belongs to the UPF0250 family.</text>
</comment>
<dbReference type="InterPro" id="IPR007454">
    <property type="entry name" value="UPF0250_YbeD-like"/>
</dbReference>
<protein>
    <recommendedName>
        <fullName evidence="3">Proposed lipoate regulatory protein YbeD</fullName>
    </recommendedName>
</protein>
<sequence length="101" mass="11059">MSNDKDIKLHDLSLEEGETLFEFPCEFPVKAMGLACDELEIAVLEIVNRHVGNLCEGALCMKPSKNGKYTAITVTITAQSKAQLDAIYMELTACKHVSVAL</sequence>
<dbReference type="PANTHER" id="PTHR38036">
    <property type="entry name" value="UPF0250 PROTEIN YBED"/>
    <property type="match status" value="1"/>
</dbReference>
<dbReference type="SUPFAM" id="SSF117991">
    <property type="entry name" value="YbeD/HP0495-like"/>
    <property type="match status" value="1"/>
</dbReference>
<dbReference type="AlphaFoldDB" id="A0A3B0WYF3"/>
<dbReference type="PANTHER" id="PTHR38036:SF1">
    <property type="entry name" value="UPF0250 PROTEIN YBED"/>
    <property type="match status" value="1"/>
</dbReference>
<organism evidence="2">
    <name type="scientific">hydrothermal vent metagenome</name>
    <dbReference type="NCBI Taxonomy" id="652676"/>
    <lineage>
        <taxon>unclassified sequences</taxon>
        <taxon>metagenomes</taxon>
        <taxon>ecological metagenomes</taxon>
    </lineage>
</organism>